<feature type="non-terminal residue" evidence="2">
    <location>
        <position position="106"/>
    </location>
</feature>
<feature type="transmembrane region" description="Helical" evidence="1">
    <location>
        <begin position="13"/>
        <end position="34"/>
    </location>
</feature>
<keyword evidence="1" id="KW-0472">Membrane</keyword>
<proteinExistence type="predicted"/>
<name>A0ABN8LD23_9CNID</name>
<dbReference type="EMBL" id="CALNXI010000017">
    <property type="protein sequence ID" value="CAH3014950.1"/>
    <property type="molecule type" value="Genomic_DNA"/>
</dbReference>
<sequence>FPTSFTAVLQNELHIFVALFTATSGRLFFCYFFMRNVTAVFYVFAFTNVEWKSYREFQPYDMLLIITVFTFCSCGNNFLLGVLCNSLQIFCSVLLFNTTNLSMTYN</sequence>
<accession>A0ABN8LD23</accession>
<feature type="non-terminal residue" evidence="2">
    <location>
        <position position="1"/>
    </location>
</feature>
<dbReference type="Proteomes" id="UP001159427">
    <property type="component" value="Unassembled WGS sequence"/>
</dbReference>
<gene>
    <name evidence="2" type="ORF">PEVE_00010025</name>
</gene>
<keyword evidence="3" id="KW-1185">Reference proteome</keyword>
<keyword evidence="1" id="KW-1133">Transmembrane helix</keyword>
<keyword evidence="1" id="KW-0812">Transmembrane</keyword>
<comment type="caution">
    <text evidence="2">The sequence shown here is derived from an EMBL/GenBank/DDBJ whole genome shotgun (WGS) entry which is preliminary data.</text>
</comment>
<evidence type="ECO:0000313" key="2">
    <source>
        <dbReference type="EMBL" id="CAH3014950.1"/>
    </source>
</evidence>
<reference evidence="2 3" key="1">
    <citation type="submission" date="2022-05" db="EMBL/GenBank/DDBJ databases">
        <authorList>
            <consortium name="Genoscope - CEA"/>
            <person name="William W."/>
        </authorList>
    </citation>
    <scope>NUCLEOTIDE SEQUENCE [LARGE SCALE GENOMIC DNA]</scope>
</reference>
<protein>
    <submittedName>
        <fullName evidence="2">Uncharacterized protein</fullName>
    </submittedName>
</protein>
<feature type="transmembrane region" description="Helical" evidence="1">
    <location>
        <begin position="62"/>
        <end position="83"/>
    </location>
</feature>
<evidence type="ECO:0000256" key="1">
    <source>
        <dbReference type="SAM" id="Phobius"/>
    </source>
</evidence>
<evidence type="ECO:0000313" key="3">
    <source>
        <dbReference type="Proteomes" id="UP001159427"/>
    </source>
</evidence>
<organism evidence="2 3">
    <name type="scientific">Porites evermanni</name>
    <dbReference type="NCBI Taxonomy" id="104178"/>
    <lineage>
        <taxon>Eukaryota</taxon>
        <taxon>Metazoa</taxon>
        <taxon>Cnidaria</taxon>
        <taxon>Anthozoa</taxon>
        <taxon>Hexacorallia</taxon>
        <taxon>Scleractinia</taxon>
        <taxon>Fungiina</taxon>
        <taxon>Poritidae</taxon>
        <taxon>Porites</taxon>
    </lineage>
</organism>